<evidence type="ECO:0000256" key="16">
    <source>
        <dbReference type="ARBA" id="ARBA00049209"/>
    </source>
</evidence>
<comment type="subunit">
    <text evidence="17">Homotetramer.</text>
</comment>
<dbReference type="PROSITE" id="PS51383">
    <property type="entry name" value="YJEF_C_3"/>
    <property type="match status" value="1"/>
</dbReference>
<evidence type="ECO:0000256" key="4">
    <source>
        <dbReference type="ARBA" id="ARBA00009524"/>
    </source>
</evidence>
<dbReference type="SUPFAM" id="SSF64153">
    <property type="entry name" value="YjeF N-terminal domain-like"/>
    <property type="match status" value="1"/>
</dbReference>
<dbReference type="InterPro" id="IPR017953">
    <property type="entry name" value="Carbohydrate_kinase_pred_CS"/>
</dbReference>
<reference evidence="22 23" key="1">
    <citation type="journal article" date="2019" name="Mar. Drugs">
        <title>Comparative Genomics and CAZyme Genome Repertoires of Marine Zobellia amurskyensis KMM 3526(T) and Zobellia laminariae KMM 3676(T).</title>
        <authorList>
            <person name="Chernysheva N."/>
            <person name="Bystritskaya E."/>
            <person name="Stenkova A."/>
            <person name="Golovkin I."/>
            <person name="Nedashkovskaya O."/>
            <person name="Isaeva M."/>
        </authorList>
    </citation>
    <scope>NUCLEOTIDE SEQUENCE [LARGE SCALE GENOMIC DNA]</scope>
    <source>
        <strain evidence="22 23">KMM 3526</strain>
    </source>
</reference>
<sequence>MKIFSAEQIYEADKATIKKNSISSDQLMEGVAVQLFNWLHLRIQGAPVKIHLFCGIGNNGGDGIALARHLQEHGYNIAVYVVNYSKKRSDDFLVNLDRLKDRKIWPEFLDESSVLPEIGRDDIIVDAIFGIGLNRAPDAWVVNLFEHIQKAQAFVLSVDIPSGLYTDKVQRDEKSVVKANHTLSFQVPKLVFFLPETGIFTEQWEVLEIGLDPEFLVNTETDYELIGKNEMLPVYIPREKFSHKGTHGHGLIIGGSYGKMGAVHLASKACLHAGSGLVTAFVPKCGYTPLQTNFPEAMVLTDTDENHITKIDFTIDPTVIGIGVGLGKEASTVKALDEFLSANKKPLVIDADALNILSENKELLKKIPAQTVLTPHPKELERLIGKWKDDFDKLKKAKAFSKEYDCVLVIKGSHTITIYDDKGYVNTTGNPGMGTGGTGDVLTGMITGLIAQGYNPLNAAVFGVYLHGRAGDIAVEKTGYQALTASHVVDAIGLAFMDLFAQPKNRPDQGESGASPE</sequence>
<comment type="caution">
    <text evidence="18">Lacks conserved residue(s) required for the propagation of feature annotation.</text>
</comment>
<dbReference type="Proteomes" id="UP000540519">
    <property type="component" value="Unassembled WGS sequence"/>
</dbReference>
<dbReference type="Gene3D" id="3.40.50.10260">
    <property type="entry name" value="YjeF N-terminal domain"/>
    <property type="match status" value="1"/>
</dbReference>
<comment type="catalytic activity">
    <reaction evidence="16 17 19">
        <text>(6S)-NADPHX + ADP = AMP + phosphate + NADPH + H(+)</text>
        <dbReference type="Rhea" id="RHEA:32235"/>
        <dbReference type="ChEBI" id="CHEBI:15378"/>
        <dbReference type="ChEBI" id="CHEBI:43474"/>
        <dbReference type="ChEBI" id="CHEBI:57783"/>
        <dbReference type="ChEBI" id="CHEBI:64076"/>
        <dbReference type="ChEBI" id="CHEBI:456215"/>
        <dbReference type="ChEBI" id="CHEBI:456216"/>
        <dbReference type="EC" id="4.2.1.136"/>
    </reaction>
</comment>
<evidence type="ECO:0000256" key="8">
    <source>
        <dbReference type="ARBA" id="ARBA00022857"/>
    </source>
</evidence>
<dbReference type="HAMAP" id="MF_01966">
    <property type="entry name" value="NADHX_epimerase"/>
    <property type="match status" value="1"/>
</dbReference>
<feature type="binding site" evidence="17">
    <location>
        <position position="376"/>
    </location>
    <ligand>
        <name>(6S)-NADPHX</name>
        <dbReference type="ChEBI" id="CHEBI:64076"/>
    </ligand>
</feature>
<feature type="binding site" evidence="18">
    <location>
        <begin position="58"/>
        <end position="62"/>
    </location>
    <ligand>
        <name>(6S)-NADPHX</name>
        <dbReference type="ChEBI" id="CHEBI:64076"/>
    </ligand>
</feature>
<comment type="similarity">
    <text evidence="4 19">In the C-terminal section; belongs to the NnrD/CARKD family.</text>
</comment>
<comment type="function">
    <text evidence="18">Catalyzes the epimerization of the S- and R-forms of NAD(P)HX, a damaged form of NAD(P)H that is a result of enzymatic or heat-dependent hydration. This is a prerequisite for the S-specific NAD(P)H-hydrate dehydratase to allow the repair of both epimers of NAD(P)HX.</text>
</comment>
<dbReference type="GO" id="GO:0052855">
    <property type="term" value="F:ADP-dependent NAD(P)H-hydrate dehydratase activity"/>
    <property type="evidence" value="ECO:0007669"/>
    <property type="project" value="UniProtKB-UniRule"/>
</dbReference>
<evidence type="ECO:0000256" key="18">
    <source>
        <dbReference type="HAMAP-Rule" id="MF_01966"/>
    </source>
</evidence>
<feature type="binding site" evidence="17">
    <location>
        <position position="325"/>
    </location>
    <ligand>
        <name>(6S)-NADPHX</name>
        <dbReference type="ChEBI" id="CHEBI:64076"/>
    </ligand>
</feature>
<evidence type="ECO:0000259" key="21">
    <source>
        <dbReference type="PROSITE" id="PS51385"/>
    </source>
</evidence>
<protein>
    <recommendedName>
        <fullName evidence="19">Bifunctional NAD(P)H-hydrate repair enzyme</fullName>
    </recommendedName>
    <alternativeName>
        <fullName evidence="19">Nicotinamide nucleotide repair protein</fullName>
    </alternativeName>
    <domain>
        <recommendedName>
            <fullName evidence="19">ADP-dependent (S)-NAD(P)H-hydrate dehydratase</fullName>
            <ecNumber evidence="19">4.2.1.136</ecNumber>
        </recommendedName>
        <alternativeName>
            <fullName evidence="19">ADP-dependent NAD(P)HX dehydratase</fullName>
        </alternativeName>
    </domain>
    <domain>
        <recommendedName>
            <fullName evidence="19">NAD(P)H-hydrate epimerase</fullName>
            <ecNumber evidence="19">5.1.99.6</ecNumber>
        </recommendedName>
    </domain>
</protein>
<keyword evidence="11 18" id="KW-0413">Isomerase</keyword>
<keyword evidence="7 17" id="KW-0067">ATP-binding</keyword>
<feature type="binding site" evidence="17">
    <location>
        <position position="439"/>
    </location>
    <ligand>
        <name>AMP</name>
        <dbReference type="ChEBI" id="CHEBI:456215"/>
    </ligand>
</feature>
<keyword evidence="8 17" id="KW-0521">NADP</keyword>
<evidence type="ECO:0000256" key="9">
    <source>
        <dbReference type="ARBA" id="ARBA00022958"/>
    </source>
</evidence>
<comment type="caution">
    <text evidence="22">The sequence shown here is derived from an EMBL/GenBank/DDBJ whole genome shotgun (WGS) entry which is preliminary data.</text>
</comment>
<evidence type="ECO:0000256" key="11">
    <source>
        <dbReference type="ARBA" id="ARBA00023235"/>
    </source>
</evidence>
<dbReference type="GO" id="GO:0046872">
    <property type="term" value="F:metal ion binding"/>
    <property type="evidence" value="ECO:0007669"/>
    <property type="project" value="UniProtKB-UniRule"/>
</dbReference>
<evidence type="ECO:0000313" key="23">
    <source>
        <dbReference type="Proteomes" id="UP000540519"/>
    </source>
</evidence>
<evidence type="ECO:0000259" key="20">
    <source>
        <dbReference type="PROSITE" id="PS51383"/>
    </source>
</evidence>
<keyword evidence="23" id="KW-1185">Reference proteome</keyword>
<dbReference type="InterPro" id="IPR029056">
    <property type="entry name" value="Ribokinase-like"/>
</dbReference>
<comment type="function">
    <text evidence="17">Catalyzes the dehydration of the S-form of NAD(P)HX at the expense of ADP, which is converted to AMP. Together with NAD(P)HX epimerase, which catalyzes the epimerization of the S- and R-forms, the enzyme allows the repair of both epimers of NAD(P)HX, a damaged form of NAD(P)H that is a result of enzymatic or heat-dependent hydration.</text>
</comment>
<keyword evidence="12 17" id="KW-0456">Lyase</keyword>
<keyword evidence="10 17" id="KW-0520">NAD</keyword>
<dbReference type="AlphaFoldDB" id="A0A7X3D3C6"/>
<evidence type="ECO:0000256" key="7">
    <source>
        <dbReference type="ARBA" id="ARBA00022840"/>
    </source>
</evidence>
<comment type="function">
    <text evidence="14 19">Bifunctional enzyme that catalyzes the epimerization of the S- and R-forms of NAD(P)HX and the dehydration of the S-form of NAD(P)HX at the expense of ADP, which is converted to AMP. This allows the repair of both epimers of NAD(P)HX, a damaged form of NAD(P)H that is a result of enzymatic or heat-dependent hydration.</text>
</comment>
<dbReference type="RefSeq" id="WP_155600805.1">
    <property type="nucleotide sequence ID" value="NZ_RCNR01000043.1"/>
</dbReference>
<comment type="similarity">
    <text evidence="18">Belongs to the NnrE/AIBP family.</text>
</comment>
<dbReference type="PIRSF" id="PIRSF017184">
    <property type="entry name" value="Nnr"/>
    <property type="match status" value="1"/>
</dbReference>
<name>A0A7X3D3C6_9FLAO</name>
<organism evidence="22 23">
    <name type="scientific">Zobellia amurskyensis</name>
    <dbReference type="NCBI Taxonomy" id="248905"/>
    <lineage>
        <taxon>Bacteria</taxon>
        <taxon>Pseudomonadati</taxon>
        <taxon>Bacteroidota</taxon>
        <taxon>Flavobacteriia</taxon>
        <taxon>Flavobacteriales</taxon>
        <taxon>Flavobacteriaceae</taxon>
        <taxon>Zobellia</taxon>
    </lineage>
</organism>
<feature type="binding site" evidence="17">
    <location>
        <position position="262"/>
    </location>
    <ligand>
        <name>(6S)-NADPHX</name>
        <dbReference type="ChEBI" id="CHEBI:64076"/>
    </ligand>
</feature>
<dbReference type="GO" id="GO:0046496">
    <property type="term" value="P:nicotinamide nucleotide metabolic process"/>
    <property type="evidence" value="ECO:0007669"/>
    <property type="project" value="UniProtKB-UniRule"/>
</dbReference>
<feature type="binding site" evidence="18">
    <location>
        <position position="59"/>
    </location>
    <ligand>
        <name>K(+)</name>
        <dbReference type="ChEBI" id="CHEBI:29103"/>
    </ligand>
</feature>
<dbReference type="EC" id="5.1.99.6" evidence="19"/>
<feature type="domain" description="YjeF N-terminal" evidence="21">
    <location>
        <begin position="9"/>
        <end position="217"/>
    </location>
</feature>
<evidence type="ECO:0000256" key="12">
    <source>
        <dbReference type="ARBA" id="ARBA00023239"/>
    </source>
</evidence>
<proteinExistence type="inferred from homology"/>
<evidence type="ECO:0000256" key="17">
    <source>
        <dbReference type="HAMAP-Rule" id="MF_01965"/>
    </source>
</evidence>
<keyword evidence="5 18" id="KW-0479">Metal-binding</keyword>
<dbReference type="GO" id="GO:0005524">
    <property type="term" value="F:ATP binding"/>
    <property type="evidence" value="ECO:0007669"/>
    <property type="project" value="UniProtKB-UniRule"/>
</dbReference>
<evidence type="ECO:0000256" key="3">
    <source>
        <dbReference type="ARBA" id="ARBA00006001"/>
    </source>
</evidence>
<dbReference type="NCBIfam" id="TIGR00196">
    <property type="entry name" value="yjeF_cterm"/>
    <property type="match status" value="1"/>
</dbReference>
<keyword evidence="6 17" id="KW-0547">Nucleotide-binding</keyword>
<dbReference type="PANTHER" id="PTHR12592">
    <property type="entry name" value="ATP-DEPENDENT (S)-NAD(P)H-HYDRATE DEHYDRATASE FAMILY MEMBER"/>
    <property type="match status" value="1"/>
</dbReference>
<gene>
    <name evidence="18" type="primary">nnrE</name>
    <name evidence="17" type="synonym">nnrD</name>
    <name evidence="22" type="ORF">D9O36_16920</name>
</gene>
<dbReference type="EC" id="4.2.1.136" evidence="19"/>
<feature type="domain" description="YjeF C-terminal" evidence="20">
    <location>
        <begin position="227"/>
        <end position="499"/>
    </location>
</feature>
<dbReference type="CDD" id="cd01171">
    <property type="entry name" value="YXKO-related"/>
    <property type="match status" value="1"/>
</dbReference>
<comment type="catalytic activity">
    <reaction evidence="2 18 19">
        <text>(6R)-NADPHX = (6S)-NADPHX</text>
        <dbReference type="Rhea" id="RHEA:32227"/>
        <dbReference type="ChEBI" id="CHEBI:64076"/>
        <dbReference type="ChEBI" id="CHEBI:64077"/>
        <dbReference type="EC" id="5.1.99.6"/>
    </reaction>
</comment>
<feature type="binding site" evidence="18">
    <location>
        <position position="162"/>
    </location>
    <ligand>
        <name>K(+)</name>
        <dbReference type="ChEBI" id="CHEBI:29103"/>
    </ligand>
</feature>
<comment type="cofactor">
    <cofactor evidence="18 19">
        <name>K(+)</name>
        <dbReference type="ChEBI" id="CHEBI:29103"/>
    </cofactor>
    <text evidence="18 19">Binds 1 potassium ion per subunit.</text>
</comment>
<dbReference type="HAMAP" id="MF_01965">
    <property type="entry name" value="NADHX_dehydratase"/>
    <property type="match status" value="1"/>
</dbReference>
<comment type="catalytic activity">
    <reaction evidence="1 18 19">
        <text>(6R)-NADHX = (6S)-NADHX</text>
        <dbReference type="Rhea" id="RHEA:32215"/>
        <dbReference type="ChEBI" id="CHEBI:64074"/>
        <dbReference type="ChEBI" id="CHEBI:64075"/>
        <dbReference type="EC" id="5.1.99.6"/>
    </reaction>
</comment>
<dbReference type="PROSITE" id="PS51385">
    <property type="entry name" value="YJEF_N"/>
    <property type="match status" value="1"/>
</dbReference>
<comment type="similarity">
    <text evidence="3 19">In the N-terminal section; belongs to the NnrE/AIBP family.</text>
</comment>
<keyword evidence="9 18" id="KW-0630">Potassium</keyword>
<evidence type="ECO:0000313" key="22">
    <source>
        <dbReference type="EMBL" id="MUH37535.1"/>
    </source>
</evidence>
<dbReference type="NCBIfam" id="TIGR00197">
    <property type="entry name" value="yjeF_nterm"/>
    <property type="match status" value="1"/>
</dbReference>
<dbReference type="GO" id="GO:0052856">
    <property type="term" value="F:NAD(P)HX epimerase activity"/>
    <property type="evidence" value="ECO:0007669"/>
    <property type="project" value="UniProtKB-UniRule"/>
</dbReference>
<feature type="binding site" evidence="18">
    <location>
        <position position="126"/>
    </location>
    <ligand>
        <name>K(+)</name>
        <dbReference type="ChEBI" id="CHEBI:29103"/>
    </ligand>
</feature>
<dbReference type="PANTHER" id="PTHR12592:SF0">
    <property type="entry name" value="ATP-DEPENDENT (S)-NAD(P)H-HYDRATE DEHYDRATASE"/>
    <property type="match status" value="1"/>
</dbReference>
<dbReference type="GO" id="GO:0110051">
    <property type="term" value="P:metabolite repair"/>
    <property type="evidence" value="ECO:0007669"/>
    <property type="project" value="TreeGrafter"/>
</dbReference>
<evidence type="ECO:0000256" key="1">
    <source>
        <dbReference type="ARBA" id="ARBA00000013"/>
    </source>
</evidence>
<feature type="binding site" evidence="18">
    <location>
        <position position="159"/>
    </location>
    <ligand>
        <name>(6S)-NADPHX</name>
        <dbReference type="ChEBI" id="CHEBI:64076"/>
    </ligand>
</feature>
<dbReference type="PROSITE" id="PS01050">
    <property type="entry name" value="YJEF_C_2"/>
    <property type="match status" value="1"/>
</dbReference>
<evidence type="ECO:0000256" key="13">
    <source>
        <dbReference type="ARBA" id="ARBA00023268"/>
    </source>
</evidence>
<dbReference type="Pfam" id="PF03853">
    <property type="entry name" value="YjeF_N"/>
    <property type="match status" value="1"/>
</dbReference>
<dbReference type="OrthoDB" id="9806925at2"/>
<evidence type="ECO:0000256" key="15">
    <source>
        <dbReference type="ARBA" id="ARBA00048238"/>
    </source>
</evidence>
<dbReference type="Gene3D" id="3.40.1190.20">
    <property type="match status" value="1"/>
</dbReference>
<keyword evidence="13" id="KW-0511">Multifunctional enzyme</keyword>
<feature type="binding site" evidence="17">
    <location>
        <begin position="411"/>
        <end position="415"/>
    </location>
    <ligand>
        <name>AMP</name>
        <dbReference type="ChEBI" id="CHEBI:456215"/>
    </ligand>
</feature>
<comment type="catalytic activity">
    <reaction evidence="15 17 19">
        <text>(6S)-NADHX + ADP = AMP + phosphate + NADH + H(+)</text>
        <dbReference type="Rhea" id="RHEA:32223"/>
        <dbReference type="ChEBI" id="CHEBI:15378"/>
        <dbReference type="ChEBI" id="CHEBI:43474"/>
        <dbReference type="ChEBI" id="CHEBI:57945"/>
        <dbReference type="ChEBI" id="CHEBI:64074"/>
        <dbReference type="ChEBI" id="CHEBI:456215"/>
        <dbReference type="ChEBI" id="CHEBI:456216"/>
        <dbReference type="EC" id="4.2.1.136"/>
    </reaction>
</comment>
<feature type="binding site" evidence="18">
    <location>
        <begin position="130"/>
        <end position="136"/>
    </location>
    <ligand>
        <name>(6S)-NADPHX</name>
        <dbReference type="ChEBI" id="CHEBI:64076"/>
    </ligand>
</feature>
<dbReference type="InterPro" id="IPR004443">
    <property type="entry name" value="YjeF_N_dom"/>
</dbReference>
<evidence type="ECO:0000256" key="2">
    <source>
        <dbReference type="ARBA" id="ARBA00000909"/>
    </source>
</evidence>
<evidence type="ECO:0000256" key="6">
    <source>
        <dbReference type="ARBA" id="ARBA00022741"/>
    </source>
</evidence>
<evidence type="ECO:0000256" key="10">
    <source>
        <dbReference type="ARBA" id="ARBA00023027"/>
    </source>
</evidence>
<dbReference type="EMBL" id="RCNR01000043">
    <property type="protein sequence ID" value="MUH37535.1"/>
    <property type="molecule type" value="Genomic_DNA"/>
</dbReference>
<comment type="similarity">
    <text evidence="17">Belongs to the NnrD/CARKD family.</text>
</comment>
<dbReference type="Pfam" id="PF01256">
    <property type="entry name" value="Carb_kinase"/>
    <property type="match status" value="1"/>
</dbReference>
<dbReference type="InterPro" id="IPR030677">
    <property type="entry name" value="Nnr"/>
</dbReference>
<comment type="cofactor">
    <cofactor evidence="17">
        <name>Mg(2+)</name>
        <dbReference type="ChEBI" id="CHEBI:18420"/>
    </cofactor>
</comment>
<evidence type="ECO:0000256" key="14">
    <source>
        <dbReference type="ARBA" id="ARBA00025153"/>
    </source>
</evidence>
<dbReference type="InterPro" id="IPR000631">
    <property type="entry name" value="CARKD"/>
</dbReference>
<evidence type="ECO:0000256" key="5">
    <source>
        <dbReference type="ARBA" id="ARBA00022723"/>
    </source>
</evidence>
<feature type="binding site" evidence="17">
    <location>
        <position position="440"/>
    </location>
    <ligand>
        <name>(6S)-NADPHX</name>
        <dbReference type="ChEBI" id="CHEBI:64076"/>
    </ligand>
</feature>
<accession>A0A7X3D3C6</accession>
<dbReference type="InterPro" id="IPR036652">
    <property type="entry name" value="YjeF_N_dom_sf"/>
</dbReference>
<evidence type="ECO:0000256" key="19">
    <source>
        <dbReference type="PIRNR" id="PIRNR017184"/>
    </source>
</evidence>
<dbReference type="SUPFAM" id="SSF53613">
    <property type="entry name" value="Ribokinase-like"/>
    <property type="match status" value="1"/>
</dbReference>